<comment type="caution">
    <text evidence="2">The sequence shown here is derived from an EMBL/GenBank/DDBJ whole genome shotgun (WGS) entry which is preliminary data.</text>
</comment>
<evidence type="ECO:0000256" key="1">
    <source>
        <dbReference type="SAM" id="MobiDB-lite"/>
    </source>
</evidence>
<proteinExistence type="predicted"/>
<reference evidence="2 3" key="1">
    <citation type="submission" date="2020-08" db="EMBL/GenBank/DDBJ databases">
        <title>Genomic Encyclopedia of Type Strains, Phase IV (KMG-V): Genome sequencing to study the core and pangenomes of soil and plant-associated prokaryotes.</title>
        <authorList>
            <person name="Whitman W."/>
        </authorList>
    </citation>
    <scope>NUCLEOTIDE SEQUENCE [LARGE SCALE GENOMIC DNA]</scope>
    <source>
        <strain evidence="2 3">SEMIA 4084</strain>
    </source>
</reference>
<keyword evidence="2" id="KW-0808">Transferase</keyword>
<accession>A0A7W8X6T6</accession>
<dbReference type="AlphaFoldDB" id="A0A7W8X6T6"/>
<dbReference type="EC" id="2.-.-.-" evidence="2"/>
<name>A0A7W8X6T6_9HYPH</name>
<evidence type="ECO:0000313" key="3">
    <source>
        <dbReference type="Proteomes" id="UP000585507"/>
    </source>
</evidence>
<evidence type="ECO:0000313" key="2">
    <source>
        <dbReference type="EMBL" id="MBB5533976.1"/>
    </source>
</evidence>
<dbReference type="RefSeq" id="WP_018324280.1">
    <property type="nucleotide sequence ID" value="NZ_JACHBK010000001.1"/>
</dbReference>
<keyword evidence="3" id="KW-1185">Reference proteome</keyword>
<dbReference type="GO" id="GO:0016740">
    <property type="term" value="F:transferase activity"/>
    <property type="evidence" value="ECO:0007669"/>
    <property type="project" value="UniProtKB-KW"/>
</dbReference>
<organism evidence="2 3">
    <name type="scientific">Rhizobium giardinii</name>
    <dbReference type="NCBI Taxonomy" id="56731"/>
    <lineage>
        <taxon>Bacteria</taxon>
        <taxon>Pseudomonadati</taxon>
        <taxon>Pseudomonadota</taxon>
        <taxon>Alphaproteobacteria</taxon>
        <taxon>Hyphomicrobiales</taxon>
        <taxon>Rhizobiaceae</taxon>
        <taxon>Rhizobium/Agrobacterium group</taxon>
        <taxon>Rhizobium</taxon>
    </lineage>
</organism>
<dbReference type="EMBL" id="JACHBK010000001">
    <property type="protein sequence ID" value="MBB5533976.1"/>
    <property type="molecule type" value="Genomic_DNA"/>
</dbReference>
<protein>
    <submittedName>
        <fullName evidence="2">Succinoglycan biosynthesis protein ExoL</fullName>
        <ecNumber evidence="2">2.-.-.-</ecNumber>
    </submittedName>
</protein>
<dbReference type="Proteomes" id="UP000585507">
    <property type="component" value="Unassembled WGS sequence"/>
</dbReference>
<feature type="compositionally biased region" description="Polar residues" evidence="1">
    <location>
        <begin position="387"/>
        <end position="399"/>
    </location>
</feature>
<sequence length="399" mass="43756">MLDVLYLAHDVADPAIRRRTMTLEAGGAKVTVAGFRRGADTPAATGVIELGITRDGKFAQRVAAVGKAAVVLAGKLRGMGRPGIIIARNLEMLALANRANAIFGGNIPIVYECLDIHRLLLRKDFAGRSLRAAEQYLGRNVSLLVTSSPAFIENYFRPISQLKAPTLLLENKVIDLGDGAAEKPPLPRPPEPGAPWKIGWFGALRCQKSLKLLAEFSRAMNGRFEIVLRGRPAYSEFDDFDGFVKDEPFMTFHGSYKNPEDLAAIYHEVHFSWGIDFFEEGLNSSWLLPNRLYEGCRHGAVPIAMRGTETARFLSAKHIGLLLDRAESAALAHLLADMTPARYLMEFDRVAGTGSGSWVFDKADCQRLVSRLSALRANDAHPALMQEPSQTQSNKGGLL</sequence>
<feature type="region of interest" description="Disordered" evidence="1">
    <location>
        <begin position="380"/>
        <end position="399"/>
    </location>
</feature>
<gene>
    <name evidence="2" type="ORF">GGD55_000637</name>
</gene>